<accession>A0A978UUH0</accession>
<evidence type="ECO:0000313" key="2">
    <source>
        <dbReference type="EMBL" id="KAH7518520.1"/>
    </source>
</evidence>
<reference evidence="2" key="1">
    <citation type="journal article" date="2021" name="Front. Plant Sci.">
        <title>Chromosome-Scale Genome Assembly for Chinese Sour Jujube and Insights Into Its Genome Evolution and Domestication Signature.</title>
        <authorList>
            <person name="Shen L.-Y."/>
            <person name="Luo H."/>
            <person name="Wang X.-L."/>
            <person name="Wang X.-M."/>
            <person name="Qiu X.-J."/>
            <person name="Liu H."/>
            <person name="Zhou S.-S."/>
            <person name="Jia K.-H."/>
            <person name="Nie S."/>
            <person name="Bao Y.-T."/>
            <person name="Zhang R.-G."/>
            <person name="Yun Q.-Z."/>
            <person name="Chai Y.-H."/>
            <person name="Lu J.-Y."/>
            <person name="Li Y."/>
            <person name="Zhao S.-W."/>
            <person name="Mao J.-F."/>
            <person name="Jia S.-G."/>
            <person name="Mao Y.-M."/>
        </authorList>
    </citation>
    <scope>NUCLEOTIDE SEQUENCE</scope>
    <source>
        <strain evidence="2">AT0</strain>
        <tissue evidence="2">Leaf</tissue>
    </source>
</reference>
<gene>
    <name evidence="2" type="ORF">FEM48_Zijuj09G0180400</name>
</gene>
<evidence type="ECO:0000256" key="1">
    <source>
        <dbReference type="SAM" id="MobiDB-lite"/>
    </source>
</evidence>
<sequence length="110" mass="12227">MMAEESDSTTKAMAGFGSKPVAPMPPLVKKDEANRRTKKEKPILIATQRPNRWETKPPKLSVQCEAEQSCWVNGRKGFWSNASDTSYCIVYVKDVEYGGMSCQEFATMGG</sequence>
<dbReference type="AlphaFoldDB" id="A0A978UUH0"/>
<name>A0A978UUH0_ZIZJJ</name>
<organism evidence="2 3">
    <name type="scientific">Ziziphus jujuba var. spinosa</name>
    <dbReference type="NCBI Taxonomy" id="714518"/>
    <lineage>
        <taxon>Eukaryota</taxon>
        <taxon>Viridiplantae</taxon>
        <taxon>Streptophyta</taxon>
        <taxon>Embryophyta</taxon>
        <taxon>Tracheophyta</taxon>
        <taxon>Spermatophyta</taxon>
        <taxon>Magnoliopsida</taxon>
        <taxon>eudicotyledons</taxon>
        <taxon>Gunneridae</taxon>
        <taxon>Pentapetalae</taxon>
        <taxon>rosids</taxon>
        <taxon>fabids</taxon>
        <taxon>Rosales</taxon>
        <taxon>Rhamnaceae</taxon>
        <taxon>Paliureae</taxon>
        <taxon>Ziziphus</taxon>
    </lineage>
</organism>
<proteinExistence type="predicted"/>
<feature type="region of interest" description="Disordered" evidence="1">
    <location>
        <begin position="1"/>
        <end position="58"/>
    </location>
</feature>
<dbReference type="EMBL" id="JAEACU010000009">
    <property type="protein sequence ID" value="KAH7518520.1"/>
    <property type="molecule type" value="Genomic_DNA"/>
</dbReference>
<comment type="caution">
    <text evidence="2">The sequence shown here is derived from an EMBL/GenBank/DDBJ whole genome shotgun (WGS) entry which is preliminary data.</text>
</comment>
<protein>
    <submittedName>
        <fullName evidence="2">Uncharacterized protein</fullName>
    </submittedName>
</protein>
<dbReference type="Proteomes" id="UP000813462">
    <property type="component" value="Unassembled WGS sequence"/>
</dbReference>
<evidence type="ECO:0000313" key="3">
    <source>
        <dbReference type="Proteomes" id="UP000813462"/>
    </source>
</evidence>